<dbReference type="Gene3D" id="3.20.20.450">
    <property type="entry name" value="EAL domain"/>
    <property type="match status" value="1"/>
</dbReference>
<dbReference type="SMART" id="SM01079">
    <property type="entry name" value="CHASE"/>
    <property type="match status" value="1"/>
</dbReference>
<dbReference type="GO" id="GO:0003824">
    <property type="term" value="F:catalytic activity"/>
    <property type="evidence" value="ECO:0007669"/>
    <property type="project" value="UniProtKB-ARBA"/>
</dbReference>
<dbReference type="CDD" id="cd01949">
    <property type="entry name" value="GGDEF"/>
    <property type="match status" value="1"/>
</dbReference>
<dbReference type="InterPro" id="IPR035965">
    <property type="entry name" value="PAS-like_dom_sf"/>
</dbReference>
<dbReference type="SMART" id="SM00091">
    <property type="entry name" value="PAS"/>
    <property type="match status" value="2"/>
</dbReference>
<dbReference type="InterPro" id="IPR013655">
    <property type="entry name" value="PAS_fold_3"/>
</dbReference>
<dbReference type="SUPFAM" id="SSF55073">
    <property type="entry name" value="Nucleotide cyclase"/>
    <property type="match status" value="1"/>
</dbReference>
<dbReference type="AlphaFoldDB" id="A0A4R3QLD7"/>
<dbReference type="EMBL" id="SMBH01000002">
    <property type="protein sequence ID" value="TCU19096.1"/>
    <property type="molecule type" value="Genomic_DNA"/>
</dbReference>
<dbReference type="Gene3D" id="3.30.70.270">
    <property type="match status" value="1"/>
</dbReference>
<dbReference type="InterPro" id="IPR029787">
    <property type="entry name" value="Nucleotide_cyclase"/>
</dbReference>
<feature type="coiled-coil region" evidence="1">
    <location>
        <begin position="453"/>
        <end position="487"/>
    </location>
</feature>
<dbReference type="Gene3D" id="3.30.450.20">
    <property type="entry name" value="PAS domain"/>
    <property type="match status" value="2"/>
</dbReference>
<dbReference type="PANTHER" id="PTHR44757">
    <property type="entry name" value="DIGUANYLATE CYCLASE DGCP"/>
    <property type="match status" value="1"/>
</dbReference>
<organism evidence="6 7">
    <name type="scientific">Rhizobium sullae</name>
    <name type="common">Rhizobium hedysari</name>
    <dbReference type="NCBI Taxonomy" id="50338"/>
    <lineage>
        <taxon>Bacteria</taxon>
        <taxon>Pseudomonadati</taxon>
        <taxon>Pseudomonadota</taxon>
        <taxon>Alphaproteobacteria</taxon>
        <taxon>Hyphomicrobiales</taxon>
        <taxon>Rhizobiaceae</taxon>
        <taxon>Rhizobium/Agrobacterium group</taxon>
        <taxon>Rhizobium</taxon>
    </lineage>
</organism>
<dbReference type="NCBIfam" id="TIGR00254">
    <property type="entry name" value="GGDEF"/>
    <property type="match status" value="1"/>
</dbReference>
<dbReference type="Proteomes" id="UP000294576">
    <property type="component" value="Unassembled WGS sequence"/>
</dbReference>
<dbReference type="Pfam" id="PF08447">
    <property type="entry name" value="PAS_3"/>
    <property type="match status" value="2"/>
</dbReference>
<dbReference type="SMART" id="SM00267">
    <property type="entry name" value="GGDEF"/>
    <property type="match status" value="1"/>
</dbReference>
<protein>
    <submittedName>
        <fullName evidence="6">Diguanylate cyclase/phosphodiesterase</fullName>
    </submittedName>
</protein>
<keyword evidence="1" id="KW-0175">Coiled coil</keyword>
<dbReference type="InterPro" id="IPR000160">
    <property type="entry name" value="GGDEF_dom"/>
</dbReference>
<reference evidence="6 7" key="1">
    <citation type="submission" date="2019-03" db="EMBL/GenBank/DDBJ databases">
        <title>Genomic Encyclopedia of Type Strains, Phase IV (KMG-V): Genome sequencing to study the core and pangenomes of soil and plant-associated prokaryotes.</title>
        <authorList>
            <person name="Whitman W."/>
        </authorList>
    </citation>
    <scope>NUCLEOTIDE SEQUENCE [LARGE SCALE GENOMIC DNA]</scope>
    <source>
        <strain evidence="6 7">Hc14</strain>
    </source>
</reference>
<feature type="domain" description="EAL" evidence="4">
    <location>
        <begin position="804"/>
        <end position="1055"/>
    </location>
</feature>
<keyword evidence="2" id="KW-0472">Membrane</keyword>
<keyword evidence="2" id="KW-0812">Transmembrane</keyword>
<dbReference type="InterPro" id="IPR000014">
    <property type="entry name" value="PAS"/>
</dbReference>
<evidence type="ECO:0000259" key="5">
    <source>
        <dbReference type="PROSITE" id="PS50887"/>
    </source>
</evidence>
<dbReference type="Pfam" id="PF00563">
    <property type="entry name" value="EAL"/>
    <property type="match status" value="1"/>
</dbReference>
<evidence type="ECO:0000259" key="3">
    <source>
        <dbReference type="PROSITE" id="PS50839"/>
    </source>
</evidence>
<accession>A0A4R3QLD7</accession>
<feature type="domain" description="GGDEF" evidence="5">
    <location>
        <begin position="663"/>
        <end position="795"/>
    </location>
</feature>
<evidence type="ECO:0000313" key="7">
    <source>
        <dbReference type="Proteomes" id="UP000294576"/>
    </source>
</evidence>
<keyword evidence="2" id="KW-1133">Transmembrane helix</keyword>
<evidence type="ECO:0000256" key="2">
    <source>
        <dbReference type="SAM" id="Phobius"/>
    </source>
</evidence>
<feature type="transmembrane region" description="Helical" evidence="2">
    <location>
        <begin position="289"/>
        <end position="309"/>
    </location>
</feature>
<dbReference type="FunFam" id="3.30.70.270:FF:000001">
    <property type="entry name" value="Diguanylate cyclase domain protein"/>
    <property type="match status" value="1"/>
</dbReference>
<dbReference type="Pfam" id="PF00990">
    <property type="entry name" value="GGDEF"/>
    <property type="match status" value="1"/>
</dbReference>
<dbReference type="PROSITE" id="PS50883">
    <property type="entry name" value="EAL"/>
    <property type="match status" value="1"/>
</dbReference>
<comment type="caution">
    <text evidence="6">The sequence shown here is derived from an EMBL/GenBank/DDBJ whole genome shotgun (WGS) entry which is preliminary data.</text>
</comment>
<evidence type="ECO:0000259" key="4">
    <source>
        <dbReference type="PROSITE" id="PS50883"/>
    </source>
</evidence>
<dbReference type="InterPro" id="IPR035919">
    <property type="entry name" value="EAL_sf"/>
</dbReference>
<evidence type="ECO:0000256" key="1">
    <source>
        <dbReference type="SAM" id="Coils"/>
    </source>
</evidence>
<dbReference type="SUPFAM" id="SSF55785">
    <property type="entry name" value="PYP-like sensor domain (PAS domain)"/>
    <property type="match status" value="2"/>
</dbReference>
<feature type="domain" description="CHASE" evidence="3">
    <location>
        <begin position="118"/>
        <end position="270"/>
    </location>
</feature>
<dbReference type="InterPro" id="IPR006189">
    <property type="entry name" value="CHASE_dom"/>
</dbReference>
<dbReference type="InterPro" id="IPR001633">
    <property type="entry name" value="EAL_dom"/>
</dbReference>
<dbReference type="CDD" id="cd01948">
    <property type="entry name" value="EAL"/>
    <property type="match status" value="1"/>
</dbReference>
<dbReference type="PANTHER" id="PTHR44757:SF2">
    <property type="entry name" value="BIOFILM ARCHITECTURE MAINTENANCE PROTEIN MBAA"/>
    <property type="match status" value="1"/>
</dbReference>
<evidence type="ECO:0000313" key="6">
    <source>
        <dbReference type="EMBL" id="TCU19096.1"/>
    </source>
</evidence>
<sequence length="1061" mass="117649">MFLLLRLSANIHLRRLLKNTWVSLLVSTLVAFVVVGVGFTLDRANTAAYLRELQIRTENETSLIRARMAAQINMDITVARDLSNMISVSAKTNQEEMERQINWLLIQNPHFISIAVAPDFVVSSVFPPQPGKNRIGKDVRQTLMLRQSVRRNTGDQQARFYGPVTIGSGKDAFAIFFPIFVKENGQRNVWGAVEVTIDRDMFYENTGLKPARNSENQERYPHLGHLSIAVRDLGTAAEAPALPFFGSADVFDKQPLRRKITFAGGRWELSAVPMTGWNEPPPNQLQLRLIIIAAGCVIIVPIFFATLLLGERNRNISELEAREGKLLELSQRLNLALDSSNIGIWELQDHGHSLYWDTRASALHGQPSGEGSHPLESWLEAIVAADRPIAETHFFNCSLAGTSCTAQYRVRLSNGGVRHLRSVGSFYTDAGGTGRTIGIVADVTADAEAADMLRKAKENSDIKNAELELALDELSRRETQLAELSTRLDLALDSYQCGIWETTLGAAGSVWDERMHELYGLEPRHGFMTQDVWLSRIHQEDRDLALESARHFKKLGDKHTLICRVPAEDGSIRYVRSTGKVHQAATGQLKLIGVAFDATEDALLTAELKAAKDDAVAKNIELELAKNRIEHNSLHDPLTALANRRKLDIALENLTAGSRSQRQKFAILHIDLDRFKQINDTLGHAAGDAMLVHASKVLSENVRGSDVVARIGGDEFVILALDVGDEDMAALAGRIIEEMRQPVNFQGFPCRCGVSIGIALANGIHVDARKVLINADIALYRAKSLGRNRYEFFNQNLQADIINSKRTADEILAGIENGEFTAWYQPKFCAQTMQLTGVEALVRWHHPARGLLTPDKFLRIADEINVVQELDRIVLETALKDKMRWSALGVAVPQVSVNVSARRLHDGSLFESLSDLQIRPGEISFELVESIFLDESEDVAAHNLDRIKALGIDIEIDDFGTGHTSIVSLLKLKPKRLKIDRQLVQPILHSPQERALVRSIIDIARSLGVETVAEGVETISHADMLRDLGCDLLQGYAFSRPLSFDDFTAAAADGASWRLAS</sequence>
<dbReference type="InterPro" id="IPR043128">
    <property type="entry name" value="Rev_trsase/Diguanyl_cyclase"/>
</dbReference>
<proteinExistence type="predicted"/>
<feature type="transmembrane region" description="Helical" evidence="2">
    <location>
        <begin position="20"/>
        <end position="41"/>
    </location>
</feature>
<dbReference type="SMART" id="SM00052">
    <property type="entry name" value="EAL"/>
    <property type="match status" value="1"/>
</dbReference>
<dbReference type="PROSITE" id="PS50887">
    <property type="entry name" value="GGDEF"/>
    <property type="match status" value="1"/>
</dbReference>
<gene>
    <name evidence="6" type="ORF">EV132_102325</name>
</gene>
<dbReference type="PROSITE" id="PS50839">
    <property type="entry name" value="CHASE"/>
    <property type="match status" value="1"/>
</dbReference>
<name>A0A4R3QLD7_RHISU</name>
<dbReference type="InterPro" id="IPR052155">
    <property type="entry name" value="Biofilm_reg_signaling"/>
</dbReference>
<dbReference type="SUPFAM" id="SSF141868">
    <property type="entry name" value="EAL domain-like"/>
    <property type="match status" value="1"/>
</dbReference>